<organism evidence="1 2">
    <name type="scientific">Rhizobium loti</name>
    <name type="common">Mesorhizobium loti</name>
    <dbReference type="NCBI Taxonomy" id="381"/>
    <lineage>
        <taxon>Bacteria</taxon>
        <taxon>Pseudomonadati</taxon>
        <taxon>Pseudomonadota</taxon>
        <taxon>Alphaproteobacteria</taxon>
        <taxon>Hyphomicrobiales</taxon>
        <taxon>Phyllobacteriaceae</taxon>
        <taxon>Mesorhizobium</taxon>
    </lineage>
</organism>
<reference evidence="1 2" key="1">
    <citation type="submission" date="2016-05" db="EMBL/GenBank/DDBJ databases">
        <authorList>
            <person name="Ramsay J.P."/>
        </authorList>
    </citation>
    <scope>NUCLEOTIDE SEQUENCE [LARGE SCALE GENOMIC DNA]</scope>
    <source>
        <strain evidence="1 2">NZP2042</strain>
    </source>
</reference>
<comment type="caution">
    <text evidence="1">The sequence shown here is derived from an EMBL/GenBank/DDBJ whole genome shotgun (WGS) entry which is preliminary data.</text>
</comment>
<accession>A0AA91J182</accession>
<protein>
    <submittedName>
        <fullName evidence="1">Uncharacterized protein</fullName>
    </submittedName>
</protein>
<dbReference type="SUPFAM" id="SSF49785">
    <property type="entry name" value="Galactose-binding domain-like"/>
    <property type="match status" value="1"/>
</dbReference>
<dbReference type="RefSeq" id="WP_065005609.1">
    <property type="nucleotide sequence ID" value="NZ_CP033334.1"/>
</dbReference>
<dbReference type="InterPro" id="IPR008979">
    <property type="entry name" value="Galactose-bd-like_sf"/>
</dbReference>
<dbReference type="EMBL" id="LYTK01000020">
    <property type="protein sequence ID" value="OBQ62235.1"/>
    <property type="molecule type" value="Genomic_DNA"/>
</dbReference>
<evidence type="ECO:0000313" key="1">
    <source>
        <dbReference type="EMBL" id="OBQ62235.1"/>
    </source>
</evidence>
<gene>
    <name evidence="1" type="ORF">A8145_21500</name>
</gene>
<proteinExistence type="predicted"/>
<sequence>MFDQSWVAGRAKPAVDSIGVLVNGRLEVRNAQSVRRFTASVSVDDTATDKTHAVTFAVHSDSMRRDPGFSRP</sequence>
<name>A0AA91J182_RHILI</name>
<evidence type="ECO:0000313" key="2">
    <source>
        <dbReference type="Proteomes" id="UP000093737"/>
    </source>
</evidence>
<dbReference type="AlphaFoldDB" id="A0AA91J182"/>
<dbReference type="Proteomes" id="UP000093737">
    <property type="component" value="Unassembled WGS sequence"/>
</dbReference>